<dbReference type="SMART" id="SM00338">
    <property type="entry name" value="BRLZ"/>
    <property type="match status" value="1"/>
</dbReference>
<dbReference type="PANTHER" id="PTHR46714">
    <property type="entry name" value="TRANSCRIPTIONAL ACTIVATOR HAC1"/>
    <property type="match status" value="1"/>
</dbReference>
<evidence type="ECO:0000256" key="3">
    <source>
        <dbReference type="ARBA" id="ARBA00022843"/>
    </source>
</evidence>
<feature type="compositionally biased region" description="Low complexity" evidence="11">
    <location>
        <begin position="131"/>
        <end position="146"/>
    </location>
</feature>
<dbReference type="PROSITE" id="PS50217">
    <property type="entry name" value="BZIP"/>
    <property type="match status" value="1"/>
</dbReference>
<dbReference type="GO" id="GO:0009585">
    <property type="term" value="P:red, far-red light phototransduction"/>
    <property type="evidence" value="ECO:0007669"/>
    <property type="project" value="UniProtKB-KW"/>
</dbReference>
<dbReference type="SUPFAM" id="SSF57959">
    <property type="entry name" value="Leucine zipper domain"/>
    <property type="match status" value="1"/>
</dbReference>
<proteinExistence type="inferred from homology"/>
<dbReference type="GO" id="GO:0003677">
    <property type="term" value="F:DNA binding"/>
    <property type="evidence" value="ECO:0007669"/>
    <property type="project" value="UniProtKB-KW"/>
</dbReference>
<dbReference type="InterPro" id="IPR046347">
    <property type="entry name" value="bZIP_sf"/>
</dbReference>
<evidence type="ECO:0000313" key="13">
    <source>
        <dbReference type="Proteomes" id="UP000504610"/>
    </source>
</evidence>
<accession>A0A6J0KSU3</accession>
<gene>
    <name evidence="14" type="primary">LOC108822129</name>
</gene>
<evidence type="ECO:0000256" key="2">
    <source>
        <dbReference type="ARBA" id="ARBA00007163"/>
    </source>
</evidence>
<comment type="subcellular location">
    <subcellularLocation>
        <location evidence="1">Nucleus</location>
    </subcellularLocation>
</comment>
<dbReference type="Gene3D" id="1.20.5.490">
    <property type="entry name" value="Single helix bin"/>
    <property type="match status" value="1"/>
</dbReference>
<organism evidence="13 14">
    <name type="scientific">Raphanus sativus</name>
    <name type="common">Radish</name>
    <name type="synonym">Raphanus raphanistrum var. sativus</name>
    <dbReference type="NCBI Taxonomy" id="3726"/>
    <lineage>
        <taxon>Eukaryota</taxon>
        <taxon>Viridiplantae</taxon>
        <taxon>Streptophyta</taxon>
        <taxon>Embryophyta</taxon>
        <taxon>Tracheophyta</taxon>
        <taxon>Spermatophyta</taxon>
        <taxon>Magnoliopsida</taxon>
        <taxon>eudicotyledons</taxon>
        <taxon>Gunneridae</taxon>
        <taxon>Pentapetalae</taxon>
        <taxon>rosids</taxon>
        <taxon>malvids</taxon>
        <taxon>Brassicales</taxon>
        <taxon>Brassicaceae</taxon>
        <taxon>Brassiceae</taxon>
        <taxon>Raphanus</taxon>
    </lineage>
</organism>
<evidence type="ECO:0000256" key="5">
    <source>
        <dbReference type="ARBA" id="ARBA00023125"/>
    </source>
</evidence>
<evidence type="ECO:0000256" key="10">
    <source>
        <dbReference type="ARBA" id="ARBA00084091"/>
    </source>
</evidence>
<dbReference type="GO" id="GO:0000981">
    <property type="term" value="F:DNA-binding transcription factor activity, RNA polymerase II-specific"/>
    <property type="evidence" value="ECO:0007669"/>
    <property type="project" value="InterPro"/>
</dbReference>
<name>A0A6J0KSU3_RAPSA</name>
<evidence type="ECO:0000256" key="9">
    <source>
        <dbReference type="ARBA" id="ARBA00070194"/>
    </source>
</evidence>
<comment type="similarity">
    <text evidence="2">Belongs to the bZIP family.</text>
</comment>
<dbReference type="CDD" id="cd14704">
    <property type="entry name" value="bZIP_HY5-like"/>
    <property type="match status" value="1"/>
</dbReference>
<sequence>MGPTFPYRLSIIVSSINHRKMLSRSTAESLPTFPSHLPLDPRIALKAHFPPRFTHRNRQIHSQSDGCDHTNLLFLPDTISQLKDVSSLLKSRSFHLYLRYFFASFRHTHTLSLSLYLQRRFEMQEQATSSLAASSLPSSSERSSSSNPHLEIKEGLESDEEIRRVPEFAKETSGSGNGQDRAQTTTVGEGQRKRGRTPAEKETKRLKRLLRNRVSAQQARERKKAYLGELENKVKDLENNNSDLQERLSTLQNENQMLRQILKNTTGNKRGGGGSNADASL</sequence>
<feature type="compositionally biased region" description="Polar residues" evidence="11">
    <location>
        <begin position="172"/>
        <end position="188"/>
    </location>
</feature>
<evidence type="ECO:0000256" key="4">
    <source>
        <dbReference type="ARBA" id="ARBA00023015"/>
    </source>
</evidence>
<dbReference type="InterPro" id="IPR004827">
    <property type="entry name" value="bZIP"/>
</dbReference>
<feature type="domain" description="BZIP" evidence="12">
    <location>
        <begin position="202"/>
        <end position="265"/>
    </location>
</feature>
<evidence type="ECO:0000256" key="1">
    <source>
        <dbReference type="ARBA" id="ARBA00004123"/>
    </source>
</evidence>
<dbReference type="OrthoDB" id="674948at2759"/>
<keyword evidence="3" id="KW-0832">Ubl conjugation</keyword>
<keyword evidence="7" id="KW-0804">Transcription</keyword>
<dbReference type="PANTHER" id="PTHR46714:SF6">
    <property type="entry name" value="TRANSCRIPTIONAL ACTIVATOR HAC1"/>
    <property type="match status" value="1"/>
</dbReference>
<protein>
    <recommendedName>
        <fullName evidence="9">Transcription factor HY5</fullName>
    </recommendedName>
</protein>
<dbReference type="AlphaFoldDB" id="A0A6J0KSU3"/>
<dbReference type="KEGG" id="rsz:108822129"/>
<dbReference type="PROSITE" id="PS00036">
    <property type="entry name" value="BZIP_BASIC"/>
    <property type="match status" value="1"/>
</dbReference>
<feature type="region of interest" description="Disordered" evidence="11">
    <location>
        <begin position="262"/>
        <end position="281"/>
    </location>
</feature>
<dbReference type="GO" id="GO:0010099">
    <property type="term" value="P:regulation of photomorphogenesis"/>
    <property type="evidence" value="ECO:0007669"/>
    <property type="project" value="TreeGrafter"/>
</dbReference>
<evidence type="ECO:0000313" key="14">
    <source>
        <dbReference type="RefSeq" id="XP_018450658.2"/>
    </source>
</evidence>
<dbReference type="GO" id="GO:0005634">
    <property type="term" value="C:nucleus"/>
    <property type="evidence" value="ECO:0007669"/>
    <property type="project" value="UniProtKB-SubCell"/>
</dbReference>
<dbReference type="Pfam" id="PF00170">
    <property type="entry name" value="bZIP_1"/>
    <property type="match status" value="1"/>
</dbReference>
<dbReference type="RefSeq" id="XP_018450658.2">
    <property type="nucleotide sequence ID" value="XM_018595156.2"/>
</dbReference>
<keyword evidence="6" id="KW-0010">Activator</keyword>
<keyword evidence="8" id="KW-0539">Nucleus</keyword>
<dbReference type="GO" id="GO:0045944">
    <property type="term" value="P:positive regulation of transcription by RNA polymerase II"/>
    <property type="evidence" value="ECO:0007669"/>
    <property type="project" value="InterPro"/>
</dbReference>
<dbReference type="GO" id="GO:0010114">
    <property type="term" value="P:response to red light"/>
    <property type="evidence" value="ECO:0007669"/>
    <property type="project" value="TreeGrafter"/>
</dbReference>
<dbReference type="GO" id="GO:0010218">
    <property type="term" value="P:response to far red light"/>
    <property type="evidence" value="ECO:0007669"/>
    <property type="project" value="TreeGrafter"/>
</dbReference>
<feature type="region of interest" description="Disordered" evidence="11">
    <location>
        <begin position="131"/>
        <end position="202"/>
    </location>
</feature>
<dbReference type="FunFam" id="1.20.5.490:FF:000004">
    <property type="entry name" value="Transcription factor HY5"/>
    <property type="match status" value="1"/>
</dbReference>
<reference evidence="13" key="1">
    <citation type="journal article" date="2019" name="Database">
        <title>The radish genome database (RadishGD): an integrated information resource for radish genomics.</title>
        <authorList>
            <person name="Yu H.J."/>
            <person name="Baek S."/>
            <person name="Lee Y.J."/>
            <person name="Cho A."/>
            <person name="Mun J.H."/>
        </authorList>
    </citation>
    <scope>NUCLEOTIDE SEQUENCE [LARGE SCALE GENOMIC DNA]</scope>
    <source>
        <strain evidence="13">cv. WK10039</strain>
    </source>
</reference>
<dbReference type="InterPro" id="IPR044280">
    <property type="entry name" value="Hac1/HY5"/>
</dbReference>
<evidence type="ECO:0000256" key="6">
    <source>
        <dbReference type="ARBA" id="ARBA00023159"/>
    </source>
</evidence>
<feature type="compositionally biased region" description="Basic and acidic residues" evidence="11">
    <location>
        <begin position="150"/>
        <end position="170"/>
    </location>
</feature>
<keyword evidence="10" id="KW-0607">Phytochrome signaling pathway</keyword>
<keyword evidence="4" id="KW-0805">Transcription regulation</keyword>
<keyword evidence="13" id="KW-1185">Reference proteome</keyword>
<keyword evidence="5" id="KW-0238">DNA-binding</keyword>
<dbReference type="PRINTS" id="PR00041">
    <property type="entry name" value="LEUZIPPRCREB"/>
</dbReference>
<dbReference type="Proteomes" id="UP000504610">
    <property type="component" value="Chromosome 2"/>
</dbReference>
<dbReference type="GeneID" id="108822129"/>
<evidence type="ECO:0000256" key="11">
    <source>
        <dbReference type="SAM" id="MobiDB-lite"/>
    </source>
</evidence>
<evidence type="ECO:0000259" key="12">
    <source>
        <dbReference type="PROSITE" id="PS50217"/>
    </source>
</evidence>
<reference evidence="14" key="2">
    <citation type="submission" date="2025-08" db="UniProtKB">
        <authorList>
            <consortium name="RefSeq"/>
        </authorList>
    </citation>
    <scope>IDENTIFICATION</scope>
    <source>
        <tissue evidence="14">Leaf</tissue>
    </source>
</reference>
<evidence type="ECO:0000256" key="7">
    <source>
        <dbReference type="ARBA" id="ARBA00023163"/>
    </source>
</evidence>
<evidence type="ECO:0000256" key="8">
    <source>
        <dbReference type="ARBA" id="ARBA00023242"/>
    </source>
</evidence>